<name>A0A397PDD5_9SPHN</name>
<reference evidence="1 2" key="1">
    <citation type="submission" date="2018-08" db="EMBL/GenBank/DDBJ databases">
        <title>Genomic Encyclopedia of Type Strains, Phase IV (KMG-IV): sequencing the most valuable type-strain genomes for metagenomic binning, comparative biology and taxonomic classification.</title>
        <authorList>
            <person name="Goeker M."/>
        </authorList>
    </citation>
    <scope>NUCLEOTIDE SEQUENCE [LARGE SCALE GENOMIC DNA]</scope>
    <source>
        <strain evidence="1 2">DSM 25527</strain>
    </source>
</reference>
<dbReference type="Proteomes" id="UP000266568">
    <property type="component" value="Unassembled WGS sequence"/>
</dbReference>
<dbReference type="RefSeq" id="WP_147373648.1">
    <property type="nucleotide sequence ID" value="NZ_QXDC01000002.1"/>
</dbReference>
<keyword evidence="2" id="KW-1185">Reference proteome</keyword>
<dbReference type="EMBL" id="QXDC01000002">
    <property type="protein sequence ID" value="RIA46413.1"/>
    <property type="molecule type" value="Genomic_DNA"/>
</dbReference>
<accession>A0A397PDD5</accession>
<gene>
    <name evidence="1" type="ORF">DFR49_0954</name>
</gene>
<organism evidence="1 2">
    <name type="scientific">Hephaestia caeni</name>
    <dbReference type="NCBI Taxonomy" id="645617"/>
    <lineage>
        <taxon>Bacteria</taxon>
        <taxon>Pseudomonadati</taxon>
        <taxon>Pseudomonadota</taxon>
        <taxon>Alphaproteobacteria</taxon>
        <taxon>Sphingomonadales</taxon>
        <taxon>Sphingomonadaceae</taxon>
        <taxon>Hephaestia</taxon>
    </lineage>
</organism>
<dbReference type="AlphaFoldDB" id="A0A397PDD5"/>
<sequence>MAENATIVHDRLERGRCLISRLPTIIVALSEAEYHVATILAFDPEASIPAGALVEPTPVFERRLSGSHLSYRGWMLLARACAPDLPREGDSSCLAAFLVDRVMASEPQPGAAP</sequence>
<evidence type="ECO:0000313" key="2">
    <source>
        <dbReference type="Proteomes" id="UP000266568"/>
    </source>
</evidence>
<evidence type="ECO:0000313" key="1">
    <source>
        <dbReference type="EMBL" id="RIA46413.1"/>
    </source>
</evidence>
<protein>
    <submittedName>
        <fullName evidence="1">Uncharacterized protein</fullName>
    </submittedName>
</protein>
<comment type="caution">
    <text evidence="1">The sequence shown here is derived from an EMBL/GenBank/DDBJ whole genome shotgun (WGS) entry which is preliminary data.</text>
</comment>
<dbReference type="OrthoDB" id="7595095at2"/>
<proteinExistence type="predicted"/>